<dbReference type="Gene3D" id="2.40.30.10">
    <property type="entry name" value="Translation factors"/>
    <property type="match status" value="1"/>
</dbReference>
<dbReference type="InterPro" id="IPR017927">
    <property type="entry name" value="FAD-bd_FR_type"/>
</dbReference>
<dbReference type="SUPFAM" id="SSF63380">
    <property type="entry name" value="Riboflavin synthase domain-like"/>
    <property type="match status" value="1"/>
</dbReference>
<keyword evidence="8" id="KW-1185">Reference proteome</keyword>
<evidence type="ECO:0000313" key="8">
    <source>
        <dbReference type="Proteomes" id="UP000295129"/>
    </source>
</evidence>
<keyword evidence="1" id="KW-0285">Flavoprotein</keyword>
<protein>
    <recommendedName>
        <fullName evidence="4">NADPH--hemoprotein reductase</fullName>
        <ecNumber evidence="4">1.6.2.4</ecNumber>
    </recommendedName>
</protein>
<dbReference type="GO" id="GO:0003958">
    <property type="term" value="F:NADPH-hemoprotein reductase activity"/>
    <property type="evidence" value="ECO:0007669"/>
    <property type="project" value="UniProtKB-EC"/>
</dbReference>
<dbReference type="InterPro" id="IPR029039">
    <property type="entry name" value="Flavoprotein-like_sf"/>
</dbReference>
<dbReference type="PRINTS" id="PR00369">
    <property type="entry name" value="FLAVODOXIN"/>
</dbReference>
<dbReference type="PROSITE" id="PS51384">
    <property type="entry name" value="FAD_FR"/>
    <property type="match status" value="1"/>
</dbReference>
<sequence length="458" mass="49328">MPLLEPNRLAAAGLVLLVYATLCLAIGLRERRRRLRAAHAAAVLAPGAGSGKPVLVSYASQTGFAEQLAHAAAEALQAAGTPTRLIPLGQLTPGMLADSEEALFLVSTCGEGDPPDNGALFARRIMAGKLPLAHLHYGLLALGDSEYAHFCGFGRALDDWLRHNGAHAIFPAIEVDNGNTAALQRWQHELGHIAGTGDLPDWRGPAYENWRLSARRLANPGSAGEPAFHVELVPADGAPLPSWEAGDLVQVLAPADLERPREYSIASLPQEGRLLLLVRQQRGADGALGVASGWLTEGAGIGTAIALRLRPHENFRLGANAGRPLILVGNGTGIAGLRAHLHQREQRGEHRNWLIFGERNAAADFHYRKEVLDWQQRGLLARLDLAFSRDSAEPVYVQHRLADAAAELRQWLEEGAAIYVCGNAVGMAPAVDAVISRVIGEEARDELIAQGRYRRDVY</sequence>
<dbReference type="Gene3D" id="3.40.50.360">
    <property type="match status" value="1"/>
</dbReference>
<dbReference type="GO" id="GO:0050660">
    <property type="term" value="F:flavin adenine dinucleotide binding"/>
    <property type="evidence" value="ECO:0007669"/>
    <property type="project" value="TreeGrafter"/>
</dbReference>
<dbReference type="GO" id="GO:0005829">
    <property type="term" value="C:cytosol"/>
    <property type="evidence" value="ECO:0007669"/>
    <property type="project" value="TreeGrafter"/>
</dbReference>
<dbReference type="SUPFAM" id="SSF52343">
    <property type="entry name" value="Ferredoxin reductase-like, C-terminal NADP-linked domain"/>
    <property type="match status" value="1"/>
</dbReference>
<keyword evidence="2" id="KW-0288">FMN</keyword>
<dbReference type="PANTHER" id="PTHR19384:SF17">
    <property type="entry name" value="NADPH--CYTOCHROME P450 REDUCTASE"/>
    <property type="match status" value="1"/>
</dbReference>
<dbReference type="Proteomes" id="UP000295129">
    <property type="component" value="Unassembled WGS sequence"/>
</dbReference>
<evidence type="ECO:0000259" key="6">
    <source>
        <dbReference type="PROSITE" id="PS51384"/>
    </source>
</evidence>
<dbReference type="Pfam" id="PF00258">
    <property type="entry name" value="Flavodoxin_1"/>
    <property type="match status" value="1"/>
</dbReference>
<reference evidence="7 8" key="1">
    <citation type="submission" date="2019-03" db="EMBL/GenBank/DDBJ databases">
        <title>Genomic Encyclopedia of Type Strains, Phase IV (KMG-IV): sequencing the most valuable type-strain genomes for metagenomic binning, comparative biology and taxonomic classification.</title>
        <authorList>
            <person name="Goeker M."/>
        </authorList>
    </citation>
    <scope>NUCLEOTIDE SEQUENCE [LARGE SCALE GENOMIC DNA]</scope>
    <source>
        <strain evidence="7 8">DSM 12121</strain>
    </source>
</reference>
<dbReference type="PROSITE" id="PS50902">
    <property type="entry name" value="FLAVODOXIN_LIKE"/>
    <property type="match status" value="1"/>
</dbReference>
<dbReference type="InterPro" id="IPR039261">
    <property type="entry name" value="FNR_nucleotide-bd"/>
</dbReference>
<dbReference type="PANTHER" id="PTHR19384">
    <property type="entry name" value="NITRIC OXIDE SYNTHASE-RELATED"/>
    <property type="match status" value="1"/>
</dbReference>
<dbReference type="Gene3D" id="3.40.50.80">
    <property type="entry name" value="Nucleotide-binding domain of ferredoxin-NADP reductase (FNR) module"/>
    <property type="match status" value="1"/>
</dbReference>
<comment type="caution">
    <text evidence="7">The sequence shown here is derived from an EMBL/GenBank/DDBJ whole genome shotgun (WGS) entry which is preliminary data.</text>
</comment>
<dbReference type="InterPro" id="IPR001433">
    <property type="entry name" value="OxRdtase_FAD/NAD-bd"/>
</dbReference>
<feature type="domain" description="FAD-binding FR-type" evidence="6">
    <location>
        <begin position="205"/>
        <end position="318"/>
    </location>
</feature>
<name>A0A4R6DVC1_9RHOO</name>
<evidence type="ECO:0000256" key="2">
    <source>
        <dbReference type="ARBA" id="ARBA00022643"/>
    </source>
</evidence>
<evidence type="ECO:0000259" key="5">
    <source>
        <dbReference type="PROSITE" id="PS50902"/>
    </source>
</evidence>
<evidence type="ECO:0000256" key="4">
    <source>
        <dbReference type="ARBA" id="ARBA00023797"/>
    </source>
</evidence>
<dbReference type="InterPro" id="IPR001709">
    <property type="entry name" value="Flavoprot_Pyr_Nucl_cyt_Rdtase"/>
</dbReference>
<organism evidence="7 8">
    <name type="scientific">Azoarcus indigens</name>
    <dbReference type="NCBI Taxonomy" id="29545"/>
    <lineage>
        <taxon>Bacteria</taxon>
        <taxon>Pseudomonadati</taxon>
        <taxon>Pseudomonadota</taxon>
        <taxon>Betaproteobacteria</taxon>
        <taxon>Rhodocyclales</taxon>
        <taxon>Zoogloeaceae</taxon>
        <taxon>Azoarcus</taxon>
    </lineage>
</organism>
<proteinExistence type="predicted"/>
<evidence type="ECO:0000313" key="7">
    <source>
        <dbReference type="EMBL" id="TDN48704.1"/>
    </source>
</evidence>
<gene>
    <name evidence="7" type="ORF">C7389_11491</name>
</gene>
<dbReference type="PRINTS" id="PR00371">
    <property type="entry name" value="FPNCR"/>
</dbReference>
<dbReference type="AlphaFoldDB" id="A0A4R6DVC1"/>
<evidence type="ECO:0000256" key="1">
    <source>
        <dbReference type="ARBA" id="ARBA00022630"/>
    </source>
</evidence>
<dbReference type="RefSeq" id="WP_133593320.1">
    <property type="nucleotide sequence ID" value="NZ_SNVV01000014.1"/>
</dbReference>
<evidence type="ECO:0000256" key="3">
    <source>
        <dbReference type="ARBA" id="ARBA00022982"/>
    </source>
</evidence>
<dbReference type="InterPro" id="IPR017938">
    <property type="entry name" value="Riboflavin_synthase-like_b-brl"/>
</dbReference>
<dbReference type="GO" id="GO:0010181">
    <property type="term" value="F:FMN binding"/>
    <property type="evidence" value="ECO:0007669"/>
    <property type="project" value="InterPro"/>
</dbReference>
<accession>A0A4R6DVC1</accession>
<dbReference type="InterPro" id="IPR001094">
    <property type="entry name" value="Flavdoxin-like"/>
</dbReference>
<dbReference type="Pfam" id="PF00175">
    <property type="entry name" value="NAD_binding_1"/>
    <property type="match status" value="1"/>
</dbReference>
<dbReference type="InterPro" id="IPR008254">
    <property type="entry name" value="Flavodoxin/NO_synth"/>
</dbReference>
<keyword evidence="3" id="KW-0813">Transport</keyword>
<dbReference type="EMBL" id="SNVV01000014">
    <property type="protein sequence ID" value="TDN48704.1"/>
    <property type="molecule type" value="Genomic_DNA"/>
</dbReference>
<keyword evidence="3" id="KW-0249">Electron transport</keyword>
<dbReference type="EC" id="1.6.2.4" evidence="4"/>
<dbReference type="SUPFAM" id="SSF52218">
    <property type="entry name" value="Flavoproteins"/>
    <property type="match status" value="1"/>
</dbReference>
<dbReference type="CDD" id="cd06200">
    <property type="entry name" value="SiR_like1"/>
    <property type="match status" value="1"/>
</dbReference>
<feature type="domain" description="Flavodoxin-like" evidence="5">
    <location>
        <begin position="54"/>
        <end position="191"/>
    </location>
</feature>
<dbReference type="OrthoDB" id="9816402at2"/>